<dbReference type="NCBIfam" id="TIGR01938">
    <property type="entry name" value="nqrC"/>
    <property type="match status" value="1"/>
</dbReference>
<evidence type="ECO:0000256" key="11">
    <source>
        <dbReference type="ARBA" id="ARBA00023053"/>
    </source>
</evidence>
<name>A0A1T2NTP9_SOVGS</name>
<accession>A0A1T2NTP9</accession>
<keyword evidence="15 16" id="KW-0739">Sodium transport</keyword>
<dbReference type="InterPro" id="IPR010204">
    <property type="entry name" value="NqrC"/>
</dbReference>
<dbReference type="NCBIfam" id="NF003749">
    <property type="entry name" value="PRK05346.1-5"/>
    <property type="match status" value="1"/>
</dbReference>
<dbReference type="GO" id="GO:0010181">
    <property type="term" value="F:FMN binding"/>
    <property type="evidence" value="ECO:0007669"/>
    <property type="project" value="UniProtKB-UniRule"/>
</dbReference>
<comment type="subunit">
    <text evidence="16 17">Composed of six subunits; NqrA, NqrB, NqrC, NqrD, NqrE and NqrF.</text>
</comment>
<evidence type="ECO:0000256" key="3">
    <source>
        <dbReference type="ARBA" id="ARBA00022519"/>
    </source>
</evidence>
<comment type="subcellular location">
    <subcellularLocation>
        <location evidence="16">Cell membrane</location>
        <topology evidence="16">Single-pass membrane protein</topology>
    </subcellularLocation>
</comment>
<dbReference type="GO" id="GO:0016655">
    <property type="term" value="F:oxidoreductase activity, acting on NAD(P)H, quinone or similar compound as acceptor"/>
    <property type="evidence" value="ECO:0007669"/>
    <property type="project" value="UniProtKB-UniRule"/>
</dbReference>
<reference evidence="19 20" key="1">
    <citation type="submission" date="2016-11" db="EMBL/GenBank/DDBJ databases">
        <title>Mixed transmission modes and dynamic genome evolution in an obligate animal-bacterial symbiosis.</title>
        <authorList>
            <person name="Russell S.L."/>
            <person name="Corbett-Detig R.B."/>
            <person name="Cavanaugh C.M."/>
        </authorList>
    </citation>
    <scope>NUCLEOTIDE SEQUENCE [LARGE SCALE GENOMIC DNA]</scope>
    <source>
        <strain evidence="19">MA-KB16</strain>
    </source>
</reference>
<keyword evidence="14 16" id="KW-0472">Membrane</keyword>
<evidence type="ECO:0000256" key="5">
    <source>
        <dbReference type="ARBA" id="ARBA00022630"/>
    </source>
</evidence>
<keyword evidence="11 16" id="KW-0915">Sodium</keyword>
<dbReference type="SMART" id="SM00900">
    <property type="entry name" value="FMN_bind"/>
    <property type="match status" value="1"/>
</dbReference>
<evidence type="ECO:0000313" key="20">
    <source>
        <dbReference type="Proteomes" id="UP000190962"/>
    </source>
</evidence>
<dbReference type="InterPro" id="IPR007329">
    <property type="entry name" value="FMN-bd"/>
</dbReference>
<dbReference type="PANTHER" id="PTHR37838">
    <property type="entry name" value="NA(+)-TRANSLOCATING NADH-QUINONE REDUCTASE SUBUNIT C"/>
    <property type="match status" value="1"/>
</dbReference>
<evidence type="ECO:0000259" key="18">
    <source>
        <dbReference type="SMART" id="SM00900"/>
    </source>
</evidence>
<keyword evidence="1 16" id="KW-0813">Transport</keyword>
<comment type="cofactor">
    <cofactor evidence="16 17">
        <name>FMN</name>
        <dbReference type="ChEBI" id="CHEBI:58210"/>
    </cofactor>
</comment>
<evidence type="ECO:0000256" key="10">
    <source>
        <dbReference type="ARBA" id="ARBA00023027"/>
    </source>
</evidence>
<feature type="modified residue" description="FMN phosphoryl threonine" evidence="16">
    <location>
        <position position="244"/>
    </location>
</feature>
<feature type="transmembrane region" description="Helical" evidence="16">
    <location>
        <begin position="29"/>
        <end position="50"/>
    </location>
</feature>
<evidence type="ECO:0000256" key="1">
    <source>
        <dbReference type="ARBA" id="ARBA00022448"/>
    </source>
</evidence>
<dbReference type="EMBL" id="MPNX01000015">
    <property type="protein sequence ID" value="OOY34457.1"/>
    <property type="molecule type" value="Genomic_DNA"/>
</dbReference>
<keyword evidence="5 16" id="KW-0285">Flavoprotein</keyword>
<gene>
    <name evidence="16" type="primary">nqrC</name>
    <name evidence="19" type="ORF">BOV88_09895</name>
</gene>
<dbReference type="AlphaFoldDB" id="A0A1T2NTP9"/>
<evidence type="ECO:0000256" key="17">
    <source>
        <dbReference type="PIRNR" id="PIRNR009437"/>
    </source>
</evidence>
<evidence type="ECO:0000256" key="14">
    <source>
        <dbReference type="ARBA" id="ARBA00023136"/>
    </source>
</evidence>
<dbReference type="HAMAP" id="MF_00427">
    <property type="entry name" value="NqrC"/>
    <property type="match status" value="1"/>
</dbReference>
<keyword evidence="9 16" id="KW-1133">Transmembrane helix</keyword>
<comment type="function">
    <text evidence="16">NQR complex catalyzes the reduction of ubiquinone-1 to ubiquinol by two successive reactions, coupled with the transport of Na(+) ions from the cytoplasm to the periplasm. NqrA to NqrE are probably involved in the second step, the conversion of ubisemiquinone to ubiquinol.</text>
</comment>
<keyword evidence="7 16" id="KW-0812">Transmembrane</keyword>
<keyword evidence="8 16" id="KW-1278">Translocase</keyword>
<comment type="catalytic activity">
    <reaction evidence="16 17">
        <text>a ubiquinone + n Na(+)(in) + NADH + H(+) = a ubiquinol + n Na(+)(out) + NAD(+)</text>
        <dbReference type="Rhea" id="RHEA:47748"/>
        <dbReference type="Rhea" id="RHEA-COMP:9565"/>
        <dbReference type="Rhea" id="RHEA-COMP:9566"/>
        <dbReference type="ChEBI" id="CHEBI:15378"/>
        <dbReference type="ChEBI" id="CHEBI:16389"/>
        <dbReference type="ChEBI" id="CHEBI:17976"/>
        <dbReference type="ChEBI" id="CHEBI:29101"/>
        <dbReference type="ChEBI" id="CHEBI:57540"/>
        <dbReference type="ChEBI" id="CHEBI:57945"/>
        <dbReference type="EC" id="7.2.1.1"/>
    </reaction>
</comment>
<protein>
    <recommendedName>
        <fullName evidence="16 17">Na(+)-translocating NADH-quinone reductase subunit C</fullName>
        <shortName evidence="16 17">Na(+)-NQR subunit C</shortName>
        <shortName evidence="16 17">Na(+)-translocating NQR subunit C</shortName>
        <ecNumber evidence="16 17">7.2.1.1</ecNumber>
    </recommendedName>
    <alternativeName>
        <fullName evidence="16 17">NQR complex subunit C</fullName>
    </alternativeName>
    <alternativeName>
        <fullName evidence="16 17">NQR-1 subunit C</fullName>
    </alternativeName>
</protein>
<evidence type="ECO:0000256" key="7">
    <source>
        <dbReference type="ARBA" id="ARBA00022692"/>
    </source>
</evidence>
<evidence type="ECO:0000256" key="2">
    <source>
        <dbReference type="ARBA" id="ARBA00022475"/>
    </source>
</evidence>
<evidence type="ECO:0000256" key="13">
    <source>
        <dbReference type="ARBA" id="ARBA00023075"/>
    </source>
</evidence>
<evidence type="ECO:0000313" key="19">
    <source>
        <dbReference type="EMBL" id="OOY34457.1"/>
    </source>
</evidence>
<keyword evidence="12 16" id="KW-0406">Ion transport</keyword>
<dbReference type="Proteomes" id="UP000190962">
    <property type="component" value="Unassembled WGS sequence"/>
</dbReference>
<organism evidence="19 20">
    <name type="scientific">Solemya velum gill symbiont</name>
    <dbReference type="NCBI Taxonomy" id="2340"/>
    <lineage>
        <taxon>Bacteria</taxon>
        <taxon>Pseudomonadati</taxon>
        <taxon>Pseudomonadota</taxon>
        <taxon>Gammaproteobacteria</taxon>
        <taxon>sulfur-oxidizing symbionts</taxon>
    </lineage>
</organism>
<keyword evidence="4 16" id="KW-0597">Phosphoprotein</keyword>
<sequence>MMSQDTAQTIGGPIGRILAMPNDSQTKTIVVALALCLVCSIIVAAAAVGLRPLQEANKALDKQRYILSVAGLDISGNIQATFDQSIETRLVDLASGDYVEEMDAAGYDQRKAAKDPQQNLTLSSDVDIASIKARAKIASIYLVKNGDTITRVILPVHGYGLWSTLYGFLAIEPDGNSVYGLKFYDHAETPGLGGEVDNPKWQAKWNGKQLFDANGKQALNVLKGNVSPDSKFFQHEIDGLAGATLTSRGVSNLVRFWTGANGFGPYLTKFKNGGA</sequence>
<comment type="caution">
    <text evidence="19">The sequence shown here is derived from an EMBL/GenBank/DDBJ whole genome shotgun (WGS) entry which is preliminary data.</text>
</comment>
<dbReference type="GO" id="GO:0005886">
    <property type="term" value="C:plasma membrane"/>
    <property type="evidence" value="ECO:0007669"/>
    <property type="project" value="UniProtKB-SubCell"/>
</dbReference>
<keyword evidence="10 16" id="KW-0520">NAD</keyword>
<evidence type="ECO:0000256" key="8">
    <source>
        <dbReference type="ARBA" id="ARBA00022967"/>
    </source>
</evidence>
<evidence type="ECO:0000256" key="9">
    <source>
        <dbReference type="ARBA" id="ARBA00022989"/>
    </source>
</evidence>
<feature type="domain" description="FMN-binding" evidence="18">
    <location>
        <begin position="160"/>
        <end position="261"/>
    </location>
</feature>
<keyword evidence="13 16" id="KW-0830">Ubiquinone</keyword>
<dbReference type="OrthoDB" id="9786835at2"/>
<keyword evidence="2 16" id="KW-1003">Cell membrane</keyword>
<evidence type="ECO:0000256" key="4">
    <source>
        <dbReference type="ARBA" id="ARBA00022553"/>
    </source>
</evidence>
<dbReference type="PIRSF" id="PIRSF009437">
    <property type="entry name" value="NQR-1_subunit_C"/>
    <property type="match status" value="1"/>
</dbReference>
<comment type="caution">
    <text evidence="16">Lacks conserved residue(s) required for the propagation of feature annotation.</text>
</comment>
<keyword evidence="3" id="KW-0997">Cell inner membrane</keyword>
<evidence type="ECO:0000256" key="12">
    <source>
        <dbReference type="ARBA" id="ARBA00023065"/>
    </source>
</evidence>
<dbReference type="GO" id="GO:0006814">
    <property type="term" value="P:sodium ion transport"/>
    <property type="evidence" value="ECO:0007669"/>
    <property type="project" value="UniProtKB-UniRule"/>
</dbReference>
<evidence type="ECO:0000256" key="6">
    <source>
        <dbReference type="ARBA" id="ARBA00022643"/>
    </source>
</evidence>
<dbReference type="Pfam" id="PF04205">
    <property type="entry name" value="FMN_bind"/>
    <property type="match status" value="1"/>
</dbReference>
<evidence type="ECO:0000256" key="15">
    <source>
        <dbReference type="ARBA" id="ARBA00023201"/>
    </source>
</evidence>
<dbReference type="EC" id="7.2.1.1" evidence="16 17"/>
<proteinExistence type="inferred from homology"/>
<keyword evidence="6 16" id="KW-0288">FMN</keyword>
<comment type="similarity">
    <text evidence="16 17">Belongs to the NqrC family.</text>
</comment>
<evidence type="ECO:0000256" key="16">
    <source>
        <dbReference type="HAMAP-Rule" id="MF_00427"/>
    </source>
</evidence>
<dbReference type="PANTHER" id="PTHR37838:SF1">
    <property type="entry name" value="NA(+)-TRANSLOCATING NADH-QUINONE REDUCTASE SUBUNIT C"/>
    <property type="match status" value="1"/>
</dbReference>